<keyword evidence="8 13" id="KW-0067">ATP-binding</keyword>
<evidence type="ECO:0000313" key="16">
    <source>
        <dbReference type="EMBL" id="RQN02405.1"/>
    </source>
</evidence>
<proteinExistence type="inferred from homology"/>
<evidence type="ECO:0000256" key="4">
    <source>
        <dbReference type="ARBA" id="ARBA00022490"/>
    </source>
</evidence>
<dbReference type="InterPro" id="IPR042174">
    <property type="entry name" value="RecF_2"/>
</dbReference>
<dbReference type="GO" id="GO:0006302">
    <property type="term" value="P:double-strand break repair"/>
    <property type="evidence" value="ECO:0007669"/>
    <property type="project" value="TreeGrafter"/>
</dbReference>
<dbReference type="SUPFAM" id="SSF52540">
    <property type="entry name" value="P-loop containing nucleoside triphosphate hydrolases"/>
    <property type="match status" value="1"/>
</dbReference>
<dbReference type="RefSeq" id="WP_124237693.1">
    <property type="nucleotide sequence ID" value="NZ_JBHUFI010000009.1"/>
</dbReference>
<evidence type="ECO:0000256" key="11">
    <source>
        <dbReference type="ARBA" id="ARBA00023236"/>
    </source>
</evidence>
<comment type="caution">
    <text evidence="16">The sequence shown here is derived from an EMBL/GenBank/DDBJ whole genome shotgun (WGS) entry which is preliminary data.</text>
</comment>
<evidence type="ECO:0000256" key="9">
    <source>
        <dbReference type="ARBA" id="ARBA00023125"/>
    </source>
</evidence>
<evidence type="ECO:0000256" key="6">
    <source>
        <dbReference type="ARBA" id="ARBA00022741"/>
    </source>
</evidence>
<feature type="domain" description="RecF/RecN/SMC N-terminal" evidence="15">
    <location>
        <begin position="3"/>
        <end position="353"/>
    </location>
</feature>
<comment type="subcellular location">
    <subcellularLocation>
        <location evidence="1 13 14">Cytoplasm</location>
    </subcellularLocation>
</comment>
<dbReference type="InterPro" id="IPR027417">
    <property type="entry name" value="P-loop_NTPase"/>
</dbReference>
<dbReference type="InterPro" id="IPR003395">
    <property type="entry name" value="RecF/RecN/SMC_N"/>
</dbReference>
<dbReference type="PROSITE" id="PS00617">
    <property type="entry name" value="RECF_1"/>
    <property type="match status" value="1"/>
</dbReference>
<keyword evidence="17" id="KW-1185">Reference proteome</keyword>
<sequence length="379" mass="41620">MHVARLSLVDFRSYPSVDIELSPGATAFVGANGQGKTNLVEAIDYLSRMDSHRVSSDAPLVRAGAERAVVRADVVKEGRSALIELEITPGKANRARVNRNAVPRIRDLVGTVRTIIFSPEDLALVKGDPSDRRRFLDGLLVLRTPRLAGVRADYERTLRQRNTLLKSAGRRREVDLSTLDIWDENLARIGGQLTAARLALLDALAPYATRAYRAVAAAAAEDRQTVGLTYRSSAHDLDPSERDADAIAKSLMDHLEQRRRDELERGISLVGPHRDEVVLSIGDLPAKGYASHGESWSLALALKLAAFDLVRDDGDDPILILDDVFAELDQRRREHLAELVASAEQVLVTAAVEDDVPEGLSGRRFTVRSGEVTAHDHRT</sequence>
<dbReference type="GO" id="GO:0000731">
    <property type="term" value="P:DNA synthesis involved in DNA repair"/>
    <property type="evidence" value="ECO:0007669"/>
    <property type="project" value="TreeGrafter"/>
</dbReference>
<dbReference type="PANTHER" id="PTHR32182">
    <property type="entry name" value="DNA REPLICATION AND REPAIR PROTEIN RECF"/>
    <property type="match status" value="1"/>
</dbReference>
<name>A0A3N6WKU8_9ACTN</name>
<evidence type="ECO:0000313" key="17">
    <source>
        <dbReference type="Proteomes" id="UP000275225"/>
    </source>
</evidence>
<comment type="similarity">
    <text evidence="2 13 14">Belongs to the RecF family.</text>
</comment>
<dbReference type="GO" id="GO:0006260">
    <property type="term" value="P:DNA replication"/>
    <property type="evidence" value="ECO:0007669"/>
    <property type="project" value="UniProtKB-UniRule"/>
</dbReference>
<evidence type="ECO:0000256" key="7">
    <source>
        <dbReference type="ARBA" id="ARBA00022763"/>
    </source>
</evidence>
<dbReference type="InterPro" id="IPR018078">
    <property type="entry name" value="DNA-binding_RecF_CS"/>
</dbReference>
<dbReference type="NCBIfam" id="TIGR00611">
    <property type="entry name" value="recf"/>
    <property type="match status" value="1"/>
</dbReference>
<gene>
    <name evidence="13 16" type="primary">recF</name>
    <name evidence="16" type="ORF">EHW97_13445</name>
</gene>
<dbReference type="PANTHER" id="PTHR32182:SF0">
    <property type="entry name" value="DNA REPLICATION AND REPAIR PROTEIN RECF"/>
    <property type="match status" value="1"/>
</dbReference>
<protein>
    <recommendedName>
        <fullName evidence="3 13">DNA replication and repair protein RecF</fullName>
    </recommendedName>
</protein>
<keyword evidence="7 13" id="KW-0227">DNA damage</keyword>
<dbReference type="GO" id="GO:0003697">
    <property type="term" value="F:single-stranded DNA binding"/>
    <property type="evidence" value="ECO:0007669"/>
    <property type="project" value="UniProtKB-UniRule"/>
</dbReference>
<dbReference type="AlphaFoldDB" id="A0A3N6WKU8"/>
<keyword evidence="9 13" id="KW-0238">DNA-binding</keyword>
<evidence type="ECO:0000256" key="2">
    <source>
        <dbReference type="ARBA" id="ARBA00008016"/>
    </source>
</evidence>
<reference evidence="16 17" key="1">
    <citation type="submission" date="2018-11" db="EMBL/GenBank/DDBJ databases">
        <authorList>
            <person name="Li F."/>
        </authorList>
    </citation>
    <scope>NUCLEOTIDE SEQUENCE [LARGE SCALE GENOMIC DNA]</scope>
    <source>
        <strain evidence="16 17">YS17T</strain>
    </source>
</reference>
<evidence type="ECO:0000256" key="5">
    <source>
        <dbReference type="ARBA" id="ARBA00022705"/>
    </source>
</evidence>
<dbReference type="HAMAP" id="MF_00365">
    <property type="entry name" value="RecF"/>
    <property type="match status" value="1"/>
</dbReference>
<keyword evidence="4 13" id="KW-0963">Cytoplasm</keyword>
<evidence type="ECO:0000256" key="8">
    <source>
        <dbReference type="ARBA" id="ARBA00022840"/>
    </source>
</evidence>
<evidence type="ECO:0000256" key="13">
    <source>
        <dbReference type="HAMAP-Rule" id="MF_00365"/>
    </source>
</evidence>
<dbReference type="GO" id="GO:0005524">
    <property type="term" value="F:ATP binding"/>
    <property type="evidence" value="ECO:0007669"/>
    <property type="project" value="UniProtKB-UniRule"/>
</dbReference>
<keyword evidence="10 13" id="KW-0234">DNA repair</keyword>
<dbReference type="GO" id="GO:0005737">
    <property type="term" value="C:cytoplasm"/>
    <property type="evidence" value="ECO:0007669"/>
    <property type="project" value="UniProtKB-SubCell"/>
</dbReference>
<dbReference type="OrthoDB" id="9803889at2"/>
<evidence type="ECO:0000259" key="15">
    <source>
        <dbReference type="Pfam" id="PF02463"/>
    </source>
</evidence>
<evidence type="ECO:0000256" key="1">
    <source>
        <dbReference type="ARBA" id="ARBA00004496"/>
    </source>
</evidence>
<dbReference type="Gene3D" id="3.40.50.300">
    <property type="entry name" value="P-loop containing nucleotide triphosphate hydrolases"/>
    <property type="match status" value="1"/>
</dbReference>
<feature type="binding site" evidence="13">
    <location>
        <begin position="30"/>
        <end position="37"/>
    </location>
    <ligand>
        <name>ATP</name>
        <dbReference type="ChEBI" id="CHEBI:30616"/>
    </ligand>
</feature>
<comment type="function">
    <text evidence="12 13 14">The RecF protein is involved in DNA metabolism; it is required for DNA replication and normal SOS inducibility. RecF binds preferentially to single-stranded, linear DNA. It also seems to bind ATP.</text>
</comment>
<dbReference type="Pfam" id="PF02463">
    <property type="entry name" value="SMC_N"/>
    <property type="match status" value="1"/>
</dbReference>
<evidence type="ECO:0000256" key="10">
    <source>
        <dbReference type="ARBA" id="ARBA00023204"/>
    </source>
</evidence>
<evidence type="ECO:0000256" key="12">
    <source>
        <dbReference type="ARBA" id="ARBA00025401"/>
    </source>
</evidence>
<dbReference type="Proteomes" id="UP000275225">
    <property type="component" value="Unassembled WGS sequence"/>
</dbReference>
<keyword evidence="11 13" id="KW-0742">SOS response</keyword>
<dbReference type="Gene3D" id="1.20.1050.90">
    <property type="entry name" value="RecF/RecN/SMC, N-terminal domain"/>
    <property type="match status" value="1"/>
</dbReference>
<dbReference type="InterPro" id="IPR001238">
    <property type="entry name" value="DNA-binding_RecF"/>
</dbReference>
<keyword evidence="6 13" id="KW-0547">Nucleotide-binding</keyword>
<accession>A0A3N6WKU8</accession>
<evidence type="ECO:0000256" key="3">
    <source>
        <dbReference type="ARBA" id="ARBA00020170"/>
    </source>
</evidence>
<dbReference type="EMBL" id="RQJX01000021">
    <property type="protein sequence ID" value="RQN02405.1"/>
    <property type="molecule type" value="Genomic_DNA"/>
</dbReference>
<organism evidence="16 17">
    <name type="scientific">Aeromicrobium camelliae</name>
    <dbReference type="NCBI Taxonomy" id="1538144"/>
    <lineage>
        <taxon>Bacteria</taxon>
        <taxon>Bacillati</taxon>
        <taxon>Actinomycetota</taxon>
        <taxon>Actinomycetes</taxon>
        <taxon>Propionibacteriales</taxon>
        <taxon>Nocardioidaceae</taxon>
        <taxon>Aeromicrobium</taxon>
    </lineage>
</organism>
<keyword evidence="5 13" id="KW-0235">DNA replication</keyword>
<dbReference type="GO" id="GO:0009432">
    <property type="term" value="P:SOS response"/>
    <property type="evidence" value="ECO:0007669"/>
    <property type="project" value="UniProtKB-UniRule"/>
</dbReference>
<dbReference type="PROSITE" id="PS00618">
    <property type="entry name" value="RECF_2"/>
    <property type="match status" value="1"/>
</dbReference>
<evidence type="ECO:0000256" key="14">
    <source>
        <dbReference type="RuleBase" id="RU000578"/>
    </source>
</evidence>